<organism evidence="2 3">
    <name type="scientific">Aegilops tauschii subsp. strangulata</name>
    <name type="common">Goatgrass</name>
    <dbReference type="NCBI Taxonomy" id="200361"/>
    <lineage>
        <taxon>Eukaryota</taxon>
        <taxon>Viridiplantae</taxon>
        <taxon>Streptophyta</taxon>
        <taxon>Embryophyta</taxon>
        <taxon>Tracheophyta</taxon>
        <taxon>Spermatophyta</taxon>
        <taxon>Magnoliopsida</taxon>
        <taxon>Liliopsida</taxon>
        <taxon>Poales</taxon>
        <taxon>Poaceae</taxon>
        <taxon>BOP clade</taxon>
        <taxon>Pooideae</taxon>
        <taxon>Triticodae</taxon>
        <taxon>Triticeae</taxon>
        <taxon>Triticinae</taxon>
        <taxon>Aegilops</taxon>
    </lineage>
</organism>
<dbReference type="AlphaFoldDB" id="A0A452YEB7"/>
<feature type="compositionally biased region" description="Polar residues" evidence="1">
    <location>
        <begin position="1"/>
        <end position="21"/>
    </location>
</feature>
<evidence type="ECO:0000256" key="1">
    <source>
        <dbReference type="SAM" id="MobiDB-lite"/>
    </source>
</evidence>
<feature type="region of interest" description="Disordered" evidence="1">
    <location>
        <begin position="1"/>
        <end position="27"/>
    </location>
</feature>
<reference evidence="2" key="3">
    <citation type="journal article" date="2017" name="Nature">
        <title>Genome sequence of the progenitor of the wheat D genome Aegilops tauschii.</title>
        <authorList>
            <person name="Luo M.C."/>
            <person name="Gu Y.Q."/>
            <person name="Puiu D."/>
            <person name="Wang H."/>
            <person name="Twardziok S.O."/>
            <person name="Deal K.R."/>
            <person name="Huo N."/>
            <person name="Zhu T."/>
            <person name="Wang L."/>
            <person name="Wang Y."/>
            <person name="McGuire P.E."/>
            <person name="Liu S."/>
            <person name="Long H."/>
            <person name="Ramasamy R.K."/>
            <person name="Rodriguez J.C."/>
            <person name="Van S.L."/>
            <person name="Yuan L."/>
            <person name="Wang Z."/>
            <person name="Xia Z."/>
            <person name="Xiao L."/>
            <person name="Anderson O.D."/>
            <person name="Ouyang S."/>
            <person name="Liang Y."/>
            <person name="Zimin A.V."/>
            <person name="Pertea G."/>
            <person name="Qi P."/>
            <person name="Bennetzen J.L."/>
            <person name="Dai X."/>
            <person name="Dawson M.W."/>
            <person name="Muller H.G."/>
            <person name="Kugler K."/>
            <person name="Rivarola-Duarte L."/>
            <person name="Spannagl M."/>
            <person name="Mayer K.F.X."/>
            <person name="Lu F.H."/>
            <person name="Bevan M.W."/>
            <person name="Leroy P."/>
            <person name="Li P."/>
            <person name="You F.M."/>
            <person name="Sun Q."/>
            <person name="Liu Z."/>
            <person name="Lyons E."/>
            <person name="Wicker T."/>
            <person name="Salzberg S.L."/>
            <person name="Devos K.M."/>
            <person name="Dvorak J."/>
        </authorList>
    </citation>
    <scope>NUCLEOTIDE SEQUENCE [LARGE SCALE GENOMIC DNA]</scope>
    <source>
        <strain evidence="2">cv. AL8/78</strain>
    </source>
</reference>
<dbReference type="EnsemblPlants" id="AET1Gv20389900.29">
    <property type="protein sequence ID" value="AET1Gv20389900.29"/>
    <property type="gene ID" value="AET1Gv20389900"/>
</dbReference>
<reference evidence="3" key="2">
    <citation type="journal article" date="2017" name="Nat. Plants">
        <title>The Aegilops tauschii genome reveals multiple impacts of transposons.</title>
        <authorList>
            <person name="Zhao G."/>
            <person name="Zou C."/>
            <person name="Li K."/>
            <person name="Wang K."/>
            <person name="Li T."/>
            <person name="Gao L."/>
            <person name="Zhang X."/>
            <person name="Wang H."/>
            <person name="Yang Z."/>
            <person name="Liu X."/>
            <person name="Jiang W."/>
            <person name="Mao L."/>
            <person name="Kong X."/>
            <person name="Jiao Y."/>
            <person name="Jia J."/>
        </authorList>
    </citation>
    <scope>NUCLEOTIDE SEQUENCE [LARGE SCALE GENOMIC DNA]</scope>
    <source>
        <strain evidence="3">cv. AL8/78</strain>
    </source>
</reference>
<sequence length="74" mass="8122">GAFNGQGSSTYLVQSPESSMDNETEVIPTPPLVTEENLRFSLHTAQTNLMRIDEKAAAVARKRDLEESSNNMPV</sequence>
<dbReference type="Gramene" id="AET1Gv20389900.29">
    <property type="protein sequence ID" value="AET1Gv20389900.29"/>
    <property type="gene ID" value="AET1Gv20389900"/>
</dbReference>
<reference evidence="3" key="1">
    <citation type="journal article" date="2014" name="Science">
        <title>Ancient hybridizations among the ancestral genomes of bread wheat.</title>
        <authorList>
            <consortium name="International Wheat Genome Sequencing Consortium,"/>
            <person name="Marcussen T."/>
            <person name="Sandve S.R."/>
            <person name="Heier L."/>
            <person name="Spannagl M."/>
            <person name="Pfeifer M."/>
            <person name="Jakobsen K.S."/>
            <person name="Wulff B.B."/>
            <person name="Steuernagel B."/>
            <person name="Mayer K.F."/>
            <person name="Olsen O.A."/>
        </authorList>
    </citation>
    <scope>NUCLEOTIDE SEQUENCE [LARGE SCALE GENOMIC DNA]</scope>
    <source>
        <strain evidence="3">cv. AL8/78</strain>
    </source>
</reference>
<proteinExistence type="predicted"/>
<evidence type="ECO:0000313" key="2">
    <source>
        <dbReference type="EnsemblPlants" id="AET1Gv20389900.29"/>
    </source>
</evidence>
<accession>A0A452YEB7</accession>
<name>A0A452YEB7_AEGTS</name>
<reference evidence="2" key="5">
    <citation type="journal article" date="2021" name="G3 (Bethesda)">
        <title>Aegilops tauschii genome assembly Aet v5.0 features greater sequence contiguity and improved annotation.</title>
        <authorList>
            <person name="Wang L."/>
            <person name="Zhu T."/>
            <person name="Rodriguez J.C."/>
            <person name="Deal K.R."/>
            <person name="Dubcovsky J."/>
            <person name="McGuire P.E."/>
            <person name="Lux T."/>
            <person name="Spannagl M."/>
            <person name="Mayer K.F.X."/>
            <person name="Baldrich P."/>
            <person name="Meyers B.C."/>
            <person name="Huo N."/>
            <person name="Gu Y.Q."/>
            <person name="Zhou H."/>
            <person name="Devos K.M."/>
            <person name="Bennetzen J.L."/>
            <person name="Unver T."/>
            <person name="Budak H."/>
            <person name="Gulick P.J."/>
            <person name="Galiba G."/>
            <person name="Kalapos B."/>
            <person name="Nelson D.R."/>
            <person name="Li P."/>
            <person name="You F.M."/>
            <person name="Luo M.C."/>
            <person name="Dvorak J."/>
        </authorList>
    </citation>
    <scope>NUCLEOTIDE SEQUENCE [LARGE SCALE GENOMIC DNA]</scope>
    <source>
        <strain evidence="2">cv. AL8/78</strain>
    </source>
</reference>
<protein>
    <submittedName>
        <fullName evidence="2">Uncharacterized protein</fullName>
    </submittedName>
</protein>
<reference evidence="2" key="4">
    <citation type="submission" date="2019-03" db="UniProtKB">
        <authorList>
            <consortium name="EnsemblPlants"/>
        </authorList>
    </citation>
    <scope>IDENTIFICATION</scope>
</reference>
<evidence type="ECO:0000313" key="3">
    <source>
        <dbReference type="Proteomes" id="UP000015105"/>
    </source>
</evidence>
<keyword evidence="3" id="KW-1185">Reference proteome</keyword>
<dbReference type="Proteomes" id="UP000015105">
    <property type="component" value="Chromosome 1D"/>
</dbReference>